<dbReference type="GO" id="GO:0004674">
    <property type="term" value="F:protein serine/threonine kinase activity"/>
    <property type="evidence" value="ECO:0007669"/>
    <property type="project" value="TreeGrafter"/>
</dbReference>
<protein>
    <recommendedName>
        <fullName evidence="1">Protein kinase domain-containing protein</fullName>
    </recommendedName>
</protein>
<dbReference type="SUPFAM" id="SSF56112">
    <property type="entry name" value="Protein kinase-like (PK-like)"/>
    <property type="match status" value="1"/>
</dbReference>
<dbReference type="SMART" id="SM00220">
    <property type="entry name" value="S_TKc"/>
    <property type="match status" value="1"/>
</dbReference>
<dbReference type="Gene3D" id="1.10.510.10">
    <property type="entry name" value="Transferase(Phosphotransferase) domain 1"/>
    <property type="match status" value="1"/>
</dbReference>
<dbReference type="PANTHER" id="PTHR44167:SF24">
    <property type="entry name" value="SERINE_THREONINE-PROTEIN KINASE CHK2"/>
    <property type="match status" value="1"/>
</dbReference>
<organism evidence="2">
    <name type="scientific">viral metagenome</name>
    <dbReference type="NCBI Taxonomy" id="1070528"/>
    <lineage>
        <taxon>unclassified sequences</taxon>
        <taxon>metagenomes</taxon>
        <taxon>organismal metagenomes</taxon>
    </lineage>
</organism>
<dbReference type="Pfam" id="PF00069">
    <property type="entry name" value="Pkinase"/>
    <property type="match status" value="1"/>
</dbReference>
<evidence type="ECO:0000259" key="1">
    <source>
        <dbReference type="PROSITE" id="PS50011"/>
    </source>
</evidence>
<dbReference type="GO" id="GO:0044773">
    <property type="term" value="P:mitotic DNA damage checkpoint signaling"/>
    <property type="evidence" value="ECO:0007669"/>
    <property type="project" value="TreeGrafter"/>
</dbReference>
<proteinExistence type="predicted"/>
<feature type="domain" description="Protein kinase" evidence="1">
    <location>
        <begin position="160"/>
        <end position="432"/>
    </location>
</feature>
<dbReference type="AlphaFoldDB" id="A0A6C0AD74"/>
<evidence type="ECO:0000313" key="2">
    <source>
        <dbReference type="EMBL" id="QHS77612.1"/>
    </source>
</evidence>
<dbReference type="Gene3D" id="1.25.40.20">
    <property type="entry name" value="Ankyrin repeat-containing domain"/>
    <property type="match status" value="1"/>
</dbReference>
<sequence>MEIERIKKGIYNFKYISNDYFYNDFLLISFIKEGFIKIINEMLNLNPELINYVSEKNKDNILLAALRHKNYELAKYLILNTDINLNYTGENNLNAFSWSCFNNEKDISILLLDKEPYILDIPGFFLSKDLEFQRIISKKIIGLKIKPLDKKFKFYSEKNFTFIRKLSSGNYGESILAIDENNEKVVIKKFESCVGTDSVKEFYFLKLLNHSEISPNLRGIYIKGDCVYLVMECLKYTIYDFFRLLDCCSEKNELTIKYYFKKVLKTISKIHDFGIVHNDLNVSNIMLNYENKIKIIDFGMAEFFGIKPILSDFFDRFDISNFYPPDFYNLKTITLKINSKDKTFEINRKSYVSDIFYVGSIFLILYTGNTIPKLFVEDDIYTLEGTILDFNRKQIWEKYHSEGWFKNLMRNMICINSLERMTARELLNLDWNIYSKKNINGFSNKNVLYIDNSILETFNIKKILSKYENLKFPRLGFIRFPDGAKSLIKAIISNDKSLDSFISAIIEHRKSKGPLQNLLNFFEILQSSKNLIIKNLEVFNENVVFYPITSYIQYIVINLKNNKLEVETYLTENIIKYVLFSQEHIDITVLEILQLIYLTKYRYFNFLTIKKNNLNYKKIEEVIKNSEEIF</sequence>
<dbReference type="GO" id="GO:0005524">
    <property type="term" value="F:ATP binding"/>
    <property type="evidence" value="ECO:0007669"/>
    <property type="project" value="InterPro"/>
</dbReference>
<dbReference type="InterPro" id="IPR000719">
    <property type="entry name" value="Prot_kinase_dom"/>
</dbReference>
<dbReference type="InterPro" id="IPR011009">
    <property type="entry name" value="Kinase-like_dom_sf"/>
</dbReference>
<dbReference type="GO" id="GO:0005634">
    <property type="term" value="C:nucleus"/>
    <property type="evidence" value="ECO:0007669"/>
    <property type="project" value="TreeGrafter"/>
</dbReference>
<dbReference type="PROSITE" id="PS50011">
    <property type="entry name" value="PROTEIN_KINASE_DOM"/>
    <property type="match status" value="1"/>
</dbReference>
<dbReference type="PANTHER" id="PTHR44167">
    <property type="entry name" value="OVARIAN-SPECIFIC SERINE/THREONINE-PROTEIN KINASE LOK-RELATED"/>
    <property type="match status" value="1"/>
</dbReference>
<dbReference type="CDD" id="cd00180">
    <property type="entry name" value="PKc"/>
    <property type="match status" value="1"/>
</dbReference>
<dbReference type="EMBL" id="MN740593">
    <property type="protein sequence ID" value="QHS77612.1"/>
    <property type="molecule type" value="Genomic_DNA"/>
</dbReference>
<accession>A0A6C0AD74</accession>
<reference evidence="2" key="1">
    <citation type="journal article" date="2020" name="Nature">
        <title>Giant virus diversity and host interactions through global metagenomics.</title>
        <authorList>
            <person name="Schulz F."/>
            <person name="Roux S."/>
            <person name="Paez-Espino D."/>
            <person name="Jungbluth S."/>
            <person name="Walsh D.A."/>
            <person name="Denef V.J."/>
            <person name="McMahon K.D."/>
            <person name="Konstantinidis K.T."/>
            <person name="Eloe-Fadrosh E.A."/>
            <person name="Kyrpides N.C."/>
            <person name="Woyke T."/>
        </authorList>
    </citation>
    <scope>NUCLEOTIDE SEQUENCE</scope>
    <source>
        <strain evidence="2">GVMAG-S-1021933-23</strain>
    </source>
</reference>
<dbReference type="GO" id="GO:0005737">
    <property type="term" value="C:cytoplasm"/>
    <property type="evidence" value="ECO:0007669"/>
    <property type="project" value="TreeGrafter"/>
</dbReference>
<name>A0A6C0AD74_9ZZZZ</name>
<dbReference type="InterPro" id="IPR036770">
    <property type="entry name" value="Ankyrin_rpt-contain_sf"/>
</dbReference>
<dbReference type="SUPFAM" id="SSF48403">
    <property type="entry name" value="Ankyrin repeat"/>
    <property type="match status" value="1"/>
</dbReference>